<name>A0A926JTF7_9FLAO</name>
<sequence length="125" mass="13811">MKRSSGHIAFFFLILFCISQLAYPLHILNGSHSQETEAHVIATKIAASGDHSPTHYEQETLAHNYCDCLICMQSRTVPAFGQHLPLYPPVLIPAPTTRKYTIIPKSFLSIHFTGDNPLRAPPAAA</sequence>
<evidence type="ECO:0008006" key="3">
    <source>
        <dbReference type="Google" id="ProtNLM"/>
    </source>
</evidence>
<evidence type="ECO:0000313" key="2">
    <source>
        <dbReference type="Proteomes" id="UP000653730"/>
    </source>
</evidence>
<protein>
    <recommendedName>
        <fullName evidence="3">DUF2946 domain-containing protein</fullName>
    </recommendedName>
</protein>
<reference evidence="1 2" key="1">
    <citation type="submission" date="2020-09" db="EMBL/GenBank/DDBJ databases">
        <title>Sinomicrobium weinanense sp. nov., a halophilic bacteria isolated from saline-alkali soil.</title>
        <authorList>
            <person name="Wu P."/>
            <person name="Ren H."/>
            <person name="Mei Y."/>
            <person name="Liang Y."/>
            <person name="Chen Z."/>
        </authorList>
    </citation>
    <scope>NUCLEOTIDE SEQUENCE [LARGE SCALE GENOMIC DNA]</scope>
    <source>
        <strain evidence="1 2">FJxs</strain>
    </source>
</reference>
<dbReference type="EMBL" id="JACVDC010000050">
    <property type="protein sequence ID" value="MBC9797207.1"/>
    <property type="molecule type" value="Genomic_DNA"/>
</dbReference>
<dbReference type="Proteomes" id="UP000653730">
    <property type="component" value="Unassembled WGS sequence"/>
</dbReference>
<dbReference type="AlphaFoldDB" id="A0A926JTF7"/>
<proteinExistence type="predicted"/>
<organism evidence="1 2">
    <name type="scientific">Sinomicrobium weinanense</name>
    <dbReference type="NCBI Taxonomy" id="2842200"/>
    <lineage>
        <taxon>Bacteria</taxon>
        <taxon>Pseudomonadati</taxon>
        <taxon>Bacteroidota</taxon>
        <taxon>Flavobacteriia</taxon>
        <taxon>Flavobacteriales</taxon>
        <taxon>Flavobacteriaceae</taxon>
        <taxon>Sinomicrobium</taxon>
    </lineage>
</organism>
<comment type="caution">
    <text evidence="1">The sequence shown here is derived from an EMBL/GenBank/DDBJ whole genome shotgun (WGS) entry which is preliminary data.</text>
</comment>
<gene>
    <name evidence="1" type="ORF">IBL28_14620</name>
</gene>
<dbReference type="RefSeq" id="WP_187966345.1">
    <property type="nucleotide sequence ID" value="NZ_JACVDC010000050.1"/>
</dbReference>
<evidence type="ECO:0000313" key="1">
    <source>
        <dbReference type="EMBL" id="MBC9797207.1"/>
    </source>
</evidence>
<keyword evidence="2" id="KW-1185">Reference proteome</keyword>
<accession>A0A926JTF7</accession>